<protein>
    <recommendedName>
        <fullName evidence="1">Heavy metal binding domain-containing protein</fullName>
    </recommendedName>
</protein>
<evidence type="ECO:0000313" key="3">
    <source>
        <dbReference type="Proteomes" id="UP000664163"/>
    </source>
</evidence>
<dbReference type="Gene3D" id="3.40.50.1820">
    <property type="entry name" value="alpha/beta hydrolase"/>
    <property type="match status" value="1"/>
</dbReference>
<organism evidence="2 3">
    <name type="scientific">[Muricauda] lutisoli</name>
    <dbReference type="NCBI Taxonomy" id="2816035"/>
    <lineage>
        <taxon>Bacteria</taxon>
        <taxon>Pseudomonadati</taxon>
        <taxon>Bacteroidota</taxon>
        <taxon>Flavobacteriia</taxon>
        <taxon>Flavobacteriales</taxon>
        <taxon>Flavobacteriaceae</taxon>
        <taxon>Allomuricauda</taxon>
    </lineage>
</organism>
<dbReference type="PANTHER" id="PTHR35560">
    <property type="entry name" value="BLL0132 PROTEIN"/>
    <property type="match status" value="1"/>
</dbReference>
<accession>A0ABS3EZ45</accession>
<dbReference type="Pfam" id="PF19335">
    <property type="entry name" value="HMBD"/>
    <property type="match status" value="1"/>
</dbReference>
<evidence type="ECO:0000259" key="1">
    <source>
        <dbReference type="Pfam" id="PF19335"/>
    </source>
</evidence>
<keyword evidence="3" id="KW-1185">Reference proteome</keyword>
<gene>
    <name evidence="2" type="ORF">J0X13_12535</name>
</gene>
<dbReference type="Proteomes" id="UP000664163">
    <property type="component" value="Unassembled WGS sequence"/>
</dbReference>
<dbReference type="SUPFAM" id="SSF53474">
    <property type="entry name" value="alpha/beta-Hydrolases"/>
    <property type="match status" value="1"/>
</dbReference>
<dbReference type="InterPro" id="IPR045800">
    <property type="entry name" value="HMBD"/>
</dbReference>
<reference evidence="2 3" key="1">
    <citation type="submission" date="2021-03" db="EMBL/GenBank/DDBJ databases">
        <title>Muricauda sp. CAU 1631 isolated from Incheon.</title>
        <authorList>
            <person name="Kim W."/>
        </authorList>
    </citation>
    <scope>NUCLEOTIDE SEQUENCE [LARGE SCALE GENOMIC DNA]</scope>
    <source>
        <strain evidence="2 3">CAU 1631</strain>
    </source>
</reference>
<feature type="domain" description="Heavy metal binding" evidence="1">
    <location>
        <begin position="39"/>
        <end position="59"/>
    </location>
</feature>
<proteinExistence type="predicted"/>
<dbReference type="InterPro" id="IPR029058">
    <property type="entry name" value="AB_hydrolase_fold"/>
</dbReference>
<sequence length="365" mass="41102">MKTYLIYLGLLIVSFWSCKESKKTMDVTQYQCVPCDLSCDKEVFDHEGKCPHCNMALVPIADEDFSIDKLTLHQGSGSFPMQVKTESCPKDIYVFYHMPKNFDPESKVLIVIPGSGRNGDDYRDTWIRASEKHNILVLAPIYPEPTFGFDQYHLGGVLTDLNIMEIATPVKGTNQVRLDESLLQYKTVPNSEFWIFDDMDHIFNAAVKATGSHAKTYDVFGHSAGGQILHRFAIFHPESKANRILTGNSGFYTLPDLEHPLFFGLGESPINTKSLRKSFKNKLVVFLGEKDNASETGGTLLLSPTANLQGHHRLERGHYFYNFSKKLADSLQADFQWKLHVVPGVGHEYKKMSAAAAEYLYSLGD</sequence>
<dbReference type="PANTHER" id="PTHR35560:SF3">
    <property type="entry name" value="PEPTIDASE S9 PROLYL OLIGOPEPTIDASE CATALYTIC DOMAIN-CONTAINING PROTEIN"/>
    <property type="match status" value="1"/>
</dbReference>
<dbReference type="EMBL" id="JAFLND010000003">
    <property type="protein sequence ID" value="MBO0331382.1"/>
    <property type="molecule type" value="Genomic_DNA"/>
</dbReference>
<evidence type="ECO:0000313" key="2">
    <source>
        <dbReference type="EMBL" id="MBO0331382.1"/>
    </source>
</evidence>
<dbReference type="RefSeq" id="WP_207071754.1">
    <property type="nucleotide sequence ID" value="NZ_JAFLND010000003.1"/>
</dbReference>
<comment type="caution">
    <text evidence="2">The sequence shown here is derived from an EMBL/GenBank/DDBJ whole genome shotgun (WGS) entry which is preliminary data.</text>
</comment>
<name>A0ABS3EZ45_9FLAO</name>